<name>A0A9D4FC40_DREPO</name>
<dbReference type="Pfam" id="PF01156">
    <property type="entry name" value="IU_nuc_hydro"/>
    <property type="match status" value="1"/>
</dbReference>
<dbReference type="Proteomes" id="UP000828390">
    <property type="component" value="Unassembled WGS sequence"/>
</dbReference>
<gene>
    <name evidence="3" type="ORF">DPMN_149837</name>
</gene>
<dbReference type="AlphaFoldDB" id="A0A9D4FC40"/>
<organism evidence="3 4">
    <name type="scientific">Dreissena polymorpha</name>
    <name type="common">Zebra mussel</name>
    <name type="synonym">Mytilus polymorpha</name>
    <dbReference type="NCBI Taxonomy" id="45954"/>
    <lineage>
        <taxon>Eukaryota</taxon>
        <taxon>Metazoa</taxon>
        <taxon>Spiralia</taxon>
        <taxon>Lophotrochozoa</taxon>
        <taxon>Mollusca</taxon>
        <taxon>Bivalvia</taxon>
        <taxon>Autobranchia</taxon>
        <taxon>Heteroconchia</taxon>
        <taxon>Euheterodonta</taxon>
        <taxon>Imparidentia</taxon>
        <taxon>Neoheterodontei</taxon>
        <taxon>Myida</taxon>
        <taxon>Dreissenoidea</taxon>
        <taxon>Dreissenidae</taxon>
        <taxon>Dreissena</taxon>
    </lineage>
</organism>
<keyword evidence="4" id="KW-1185">Reference proteome</keyword>
<dbReference type="PANTHER" id="PTHR46190">
    <property type="entry name" value="SI:CH211-201H21.5-RELATED"/>
    <property type="match status" value="1"/>
</dbReference>
<reference evidence="3" key="2">
    <citation type="submission" date="2020-11" db="EMBL/GenBank/DDBJ databases">
        <authorList>
            <person name="McCartney M.A."/>
            <person name="Auch B."/>
            <person name="Kono T."/>
            <person name="Mallez S."/>
            <person name="Becker A."/>
            <person name="Gohl D.M."/>
            <person name="Silverstein K.A.T."/>
            <person name="Koren S."/>
            <person name="Bechman K.B."/>
            <person name="Herman A."/>
            <person name="Abrahante J.E."/>
            <person name="Garbe J."/>
        </authorList>
    </citation>
    <scope>NUCLEOTIDE SEQUENCE</scope>
    <source>
        <strain evidence="3">Duluth1</strain>
        <tissue evidence="3">Whole animal</tissue>
    </source>
</reference>
<proteinExistence type="inferred from homology"/>
<dbReference type="PANTHER" id="PTHR46190:SF1">
    <property type="entry name" value="SI:CH211-201H21.5"/>
    <property type="match status" value="1"/>
</dbReference>
<feature type="domain" description="Inosine/uridine-preferring nucleoside hydrolase" evidence="2">
    <location>
        <begin position="3"/>
        <end position="185"/>
    </location>
</feature>
<reference evidence="3" key="1">
    <citation type="journal article" date="2019" name="bioRxiv">
        <title>The Genome of the Zebra Mussel, Dreissena polymorpha: A Resource for Invasive Species Research.</title>
        <authorList>
            <person name="McCartney M.A."/>
            <person name="Auch B."/>
            <person name="Kono T."/>
            <person name="Mallez S."/>
            <person name="Zhang Y."/>
            <person name="Obille A."/>
            <person name="Becker A."/>
            <person name="Abrahante J.E."/>
            <person name="Garbe J."/>
            <person name="Badalamenti J.P."/>
            <person name="Herman A."/>
            <person name="Mangelson H."/>
            <person name="Liachko I."/>
            <person name="Sullivan S."/>
            <person name="Sone E.D."/>
            <person name="Koren S."/>
            <person name="Silverstein K.A.T."/>
            <person name="Beckman K.B."/>
            <person name="Gohl D.M."/>
        </authorList>
    </citation>
    <scope>NUCLEOTIDE SEQUENCE</scope>
    <source>
        <strain evidence="3">Duluth1</strain>
        <tissue evidence="3">Whole animal</tissue>
    </source>
</reference>
<dbReference type="GO" id="GO:0016799">
    <property type="term" value="F:hydrolase activity, hydrolyzing N-glycosyl compounds"/>
    <property type="evidence" value="ECO:0007669"/>
    <property type="project" value="InterPro"/>
</dbReference>
<dbReference type="SUPFAM" id="SSF53590">
    <property type="entry name" value="Nucleoside hydrolase"/>
    <property type="match status" value="1"/>
</dbReference>
<accession>A0A9D4FC40</accession>
<dbReference type="EMBL" id="JAIWYP010000007">
    <property type="protein sequence ID" value="KAH3796269.1"/>
    <property type="molecule type" value="Genomic_DNA"/>
</dbReference>
<dbReference type="InterPro" id="IPR036452">
    <property type="entry name" value="Ribo_hydro-like"/>
</dbReference>
<sequence>MQDELSLVCLGPLTNIAVCIRMDPKFGTRLRHCYIMGGNHEGKGNQTVCAEFNFYYDPDSAYVVLNQLTSPITMVTWETCLKHSLPWDVYKTLRANDSVCSVFLRKIEKSSFNFSMKQGWERYLPADEILMAVVLNTDVIKTCVAAYASVELKGFYTVGQLVVDWTGMMKRQKNVHIVTECNQSVYEKMLQNIVGI</sequence>
<evidence type="ECO:0000313" key="4">
    <source>
        <dbReference type="Proteomes" id="UP000828390"/>
    </source>
</evidence>
<dbReference type="Gene3D" id="3.90.245.10">
    <property type="entry name" value="Ribonucleoside hydrolase-like"/>
    <property type="match status" value="1"/>
</dbReference>
<dbReference type="InterPro" id="IPR052775">
    <property type="entry name" value="IUN_hydrolase"/>
</dbReference>
<protein>
    <recommendedName>
        <fullName evidence="2">Inosine/uridine-preferring nucleoside hydrolase domain-containing protein</fullName>
    </recommendedName>
</protein>
<evidence type="ECO:0000256" key="1">
    <source>
        <dbReference type="ARBA" id="ARBA00009176"/>
    </source>
</evidence>
<evidence type="ECO:0000259" key="2">
    <source>
        <dbReference type="Pfam" id="PF01156"/>
    </source>
</evidence>
<evidence type="ECO:0000313" key="3">
    <source>
        <dbReference type="EMBL" id="KAH3796269.1"/>
    </source>
</evidence>
<comment type="caution">
    <text evidence="3">The sequence shown here is derived from an EMBL/GenBank/DDBJ whole genome shotgun (WGS) entry which is preliminary data.</text>
</comment>
<comment type="similarity">
    <text evidence="1">Belongs to the IUNH family.</text>
</comment>
<dbReference type="InterPro" id="IPR001910">
    <property type="entry name" value="Inosine/uridine_hydrolase_dom"/>
</dbReference>